<dbReference type="EMBL" id="AH012920">
    <property type="protein sequence ID" value="AAP58623.1"/>
    <property type="molecule type" value="Genomic_DNA"/>
</dbReference>
<proteinExistence type="predicted"/>
<reference evidence="1" key="1">
    <citation type="journal article" date="2003" name="Mol. Microbiol.">
        <title>Acidobacteria form a coherent but highly diverse group within the bacterial domain: evidence from environmental genomics.</title>
        <authorList>
            <person name="Quaiser A."/>
            <person name="Ochsenreiter T."/>
            <person name="Lanz C."/>
            <person name="Schuster S.C."/>
            <person name="Treusch A.H."/>
            <person name="Eck J."/>
            <person name="Schleper C."/>
        </authorList>
    </citation>
    <scope>NUCLEOTIDE SEQUENCE</scope>
</reference>
<evidence type="ECO:0000313" key="1">
    <source>
        <dbReference type="EMBL" id="AAP58623.1"/>
    </source>
</evidence>
<protein>
    <submittedName>
        <fullName evidence="1">Uncharacterized protein</fullName>
    </submittedName>
</protein>
<name>Q7X2U1_9BACT</name>
<accession>Q7X2U1</accession>
<organism evidence="1">
    <name type="scientific">uncultured Acidobacteriota bacterium</name>
    <dbReference type="NCBI Taxonomy" id="171953"/>
    <lineage>
        <taxon>Bacteria</taxon>
        <taxon>Pseudomonadati</taxon>
        <taxon>Acidobacteriota</taxon>
        <taxon>environmental samples</taxon>
    </lineage>
</organism>
<dbReference type="AlphaFoldDB" id="Q7X2U1"/>
<sequence>MAESFAATKHMSFPIAPYRRSQAMSLPTKFNDVIQALESAGDELTHYLDKRTGEIVMITNEEMEAAEEDELISEFPEWQRDTILKAREILKSENFLALPDQLDIHEYKIMEDFCLAFENRRVGEDLHRLIKGSGAFRRFKNAIYSMGADEAWHQFRQKEIEKIAIEWLEEQQIPYTREDSTETEERAM</sequence>
<dbReference type="InterPro" id="IPR005361">
    <property type="entry name" value="UPF0158"/>
</dbReference>
<dbReference type="Pfam" id="PF03682">
    <property type="entry name" value="UPF0158"/>
    <property type="match status" value="1"/>
</dbReference>